<proteinExistence type="predicted"/>
<evidence type="ECO:0000313" key="2">
    <source>
        <dbReference type="Proteomes" id="UP001168877"/>
    </source>
</evidence>
<dbReference type="AlphaFoldDB" id="A0AA39RGL5"/>
<reference evidence="1" key="2">
    <citation type="submission" date="2023-06" db="EMBL/GenBank/DDBJ databases">
        <authorList>
            <person name="Swenson N.G."/>
            <person name="Wegrzyn J.L."/>
            <person name="Mcevoy S.L."/>
        </authorList>
    </citation>
    <scope>NUCLEOTIDE SEQUENCE</scope>
    <source>
        <strain evidence="1">NS2018</strain>
        <tissue evidence="1">Leaf</tissue>
    </source>
</reference>
<comment type="caution">
    <text evidence="1">The sequence shown here is derived from an EMBL/GenBank/DDBJ whole genome shotgun (WGS) entry which is preliminary data.</text>
</comment>
<reference evidence="1" key="1">
    <citation type="journal article" date="2022" name="Plant J.">
        <title>Strategies of tolerance reflected in two North American maple genomes.</title>
        <authorList>
            <person name="McEvoy S.L."/>
            <person name="Sezen U.U."/>
            <person name="Trouern-Trend A."/>
            <person name="McMahon S.M."/>
            <person name="Schaberg P.G."/>
            <person name="Yang J."/>
            <person name="Wegrzyn J.L."/>
            <person name="Swenson N.G."/>
        </authorList>
    </citation>
    <scope>NUCLEOTIDE SEQUENCE</scope>
    <source>
        <strain evidence="1">NS2018</strain>
    </source>
</reference>
<keyword evidence="2" id="KW-1185">Reference proteome</keyword>
<dbReference type="EMBL" id="JAUESC010000387">
    <property type="protein sequence ID" value="KAK0573291.1"/>
    <property type="molecule type" value="Genomic_DNA"/>
</dbReference>
<organism evidence="1 2">
    <name type="scientific">Acer saccharum</name>
    <name type="common">Sugar maple</name>
    <dbReference type="NCBI Taxonomy" id="4024"/>
    <lineage>
        <taxon>Eukaryota</taxon>
        <taxon>Viridiplantae</taxon>
        <taxon>Streptophyta</taxon>
        <taxon>Embryophyta</taxon>
        <taxon>Tracheophyta</taxon>
        <taxon>Spermatophyta</taxon>
        <taxon>Magnoliopsida</taxon>
        <taxon>eudicotyledons</taxon>
        <taxon>Gunneridae</taxon>
        <taxon>Pentapetalae</taxon>
        <taxon>rosids</taxon>
        <taxon>malvids</taxon>
        <taxon>Sapindales</taxon>
        <taxon>Sapindaceae</taxon>
        <taxon>Hippocastanoideae</taxon>
        <taxon>Acereae</taxon>
        <taxon>Acer</taxon>
    </lineage>
</organism>
<sequence>MLVSLIAAQPYSMHRTMMNIRKETRDQKHLCTHPSSYLLWSLSWNLLCRAQFEVISLKTMEDGQVLLYSNSVNARESEIPYPWLCCSYLAEASHKETWMAT</sequence>
<evidence type="ECO:0000313" key="1">
    <source>
        <dbReference type="EMBL" id="KAK0573291.1"/>
    </source>
</evidence>
<protein>
    <submittedName>
        <fullName evidence="1">Uncharacterized protein</fullName>
    </submittedName>
</protein>
<accession>A0AA39RGL5</accession>
<gene>
    <name evidence="1" type="ORF">LWI29_005867</name>
</gene>
<dbReference type="Proteomes" id="UP001168877">
    <property type="component" value="Unassembled WGS sequence"/>
</dbReference>
<name>A0AA39RGL5_ACESA</name>